<keyword evidence="1" id="KW-0812">Transmembrane</keyword>
<reference evidence="2 3" key="1">
    <citation type="journal article" date="2021" name="Sci. Rep.">
        <title>The distribution of antibiotic resistance genes in chicken gut microbiota commensals.</title>
        <authorList>
            <person name="Juricova H."/>
            <person name="Matiasovicova J."/>
            <person name="Kubasova T."/>
            <person name="Cejkova D."/>
            <person name="Rychlik I."/>
        </authorList>
    </citation>
    <scope>NUCLEOTIDE SEQUENCE [LARGE SCALE GENOMIC DNA]</scope>
    <source>
        <strain evidence="2 3">An794</strain>
    </source>
</reference>
<gene>
    <name evidence="2" type="ORF">H9X80_05940</name>
</gene>
<keyword evidence="1" id="KW-1133">Transmembrane helix</keyword>
<dbReference type="Proteomes" id="UP000712527">
    <property type="component" value="Unassembled WGS sequence"/>
</dbReference>
<keyword evidence="3" id="KW-1185">Reference proteome</keyword>
<keyword evidence="1" id="KW-0472">Membrane</keyword>
<evidence type="ECO:0000313" key="2">
    <source>
        <dbReference type="EMBL" id="MBM6775079.1"/>
    </source>
</evidence>
<evidence type="ECO:0000256" key="1">
    <source>
        <dbReference type="SAM" id="Phobius"/>
    </source>
</evidence>
<organism evidence="2 3">
    <name type="scientific">Olsenella profusa</name>
    <dbReference type="NCBI Taxonomy" id="138595"/>
    <lineage>
        <taxon>Bacteria</taxon>
        <taxon>Bacillati</taxon>
        <taxon>Actinomycetota</taxon>
        <taxon>Coriobacteriia</taxon>
        <taxon>Coriobacteriales</taxon>
        <taxon>Atopobiaceae</taxon>
        <taxon>Olsenella</taxon>
    </lineage>
</organism>
<proteinExistence type="predicted"/>
<evidence type="ECO:0000313" key="3">
    <source>
        <dbReference type="Proteomes" id="UP000712527"/>
    </source>
</evidence>
<sequence>MQGGVARQVGADFLGTAASLAAAVVLGTRAPGGLGVIVVPLLGTALMYCFRRFVAGQGATLHGALAQSLLGFYLVHVTSSLAGAPASLLAGALFCLGVAAFRAWARRPPRERP</sequence>
<name>A0ABS2F262_9ACTN</name>
<accession>A0ABS2F262</accession>
<dbReference type="EMBL" id="JACSNQ010000010">
    <property type="protein sequence ID" value="MBM6775079.1"/>
    <property type="molecule type" value="Genomic_DNA"/>
</dbReference>
<comment type="caution">
    <text evidence="2">The sequence shown here is derived from an EMBL/GenBank/DDBJ whole genome shotgun (WGS) entry which is preliminary data.</text>
</comment>
<dbReference type="RefSeq" id="WP_204793423.1">
    <property type="nucleotide sequence ID" value="NZ_JACSNQ010000010.1"/>
</dbReference>
<protein>
    <submittedName>
        <fullName evidence="2">Uncharacterized protein</fullName>
    </submittedName>
</protein>
<feature type="transmembrane region" description="Helical" evidence="1">
    <location>
        <begin position="81"/>
        <end position="105"/>
    </location>
</feature>